<evidence type="ECO:0000256" key="1">
    <source>
        <dbReference type="SAM" id="MobiDB-lite"/>
    </source>
</evidence>
<feature type="region of interest" description="Disordered" evidence="1">
    <location>
        <begin position="102"/>
        <end position="137"/>
    </location>
</feature>
<organism evidence="3 4">
    <name type="scientific">Candidatus Mycobacterium wuenschmannii</name>
    <dbReference type="NCBI Taxonomy" id="3027808"/>
    <lineage>
        <taxon>Bacteria</taxon>
        <taxon>Bacillati</taxon>
        <taxon>Actinomycetota</taxon>
        <taxon>Actinomycetes</taxon>
        <taxon>Mycobacteriales</taxon>
        <taxon>Mycobacteriaceae</taxon>
        <taxon>Mycobacterium</taxon>
    </lineage>
</organism>
<reference evidence="3 4" key="1">
    <citation type="journal article" date="2023" name="Microbiol. Resour. Announc.">
        <title>Complete Genome Sequence of Mycobacterium wuenschmanii, a novel Nontuberculous Mycobacterium Isolated from a captive population of Amazon Milk Frogs.</title>
        <authorList>
            <person name="Hicks J."/>
            <person name="Zeineldin M."/>
            <person name="Ward H."/>
            <person name="Wuenschmann A."/>
            <person name="Camp P."/>
            <person name="Farrell D."/>
            <person name="Lehman K."/>
            <person name="Thacker T."/>
            <person name="Cuthbert E."/>
        </authorList>
    </citation>
    <scope>NUCLEOTIDE SEQUENCE [LARGE SCALE GENOMIC DNA]</scope>
    <source>
        <strain evidence="3 4">Wuenschmanii</strain>
    </source>
</reference>
<evidence type="ECO:0008006" key="5">
    <source>
        <dbReference type="Google" id="ProtNLM"/>
    </source>
</evidence>
<dbReference type="RefSeq" id="WP_285188813.1">
    <property type="nucleotide sequence ID" value="NZ_CP126981.1"/>
</dbReference>
<name>A0ABY8VY44_9MYCO</name>
<keyword evidence="2" id="KW-0732">Signal</keyword>
<dbReference type="EMBL" id="CP126981">
    <property type="protein sequence ID" value="WIM88560.1"/>
    <property type="molecule type" value="Genomic_DNA"/>
</dbReference>
<evidence type="ECO:0000313" key="3">
    <source>
        <dbReference type="EMBL" id="WIM88560.1"/>
    </source>
</evidence>
<proteinExistence type="predicted"/>
<sequence>MNLTTAERFRLSWRPRLILAIVAAVSMLSGPVLAAPVASAMSCEQALANANDWKARVDQHNANPPNASDVAAVNAYNAEAEAQNAEKATIIANLKSCQKGPPEIRPVTVRDPVTGEDLPGVPPGAPGTRAKSGKGWNYPIQGAPGLDPRVETIRVMEPVTGGPYPQPTGYASYQNISGQAVNPHTGQTVKPSDPYWHIPL</sequence>
<protein>
    <recommendedName>
        <fullName evidence="5">Secreted protein</fullName>
    </recommendedName>
</protein>
<evidence type="ECO:0000256" key="2">
    <source>
        <dbReference type="SAM" id="SignalP"/>
    </source>
</evidence>
<dbReference type="Proteomes" id="UP001236585">
    <property type="component" value="Chromosome"/>
</dbReference>
<evidence type="ECO:0000313" key="4">
    <source>
        <dbReference type="Proteomes" id="UP001236585"/>
    </source>
</evidence>
<feature type="chain" id="PRO_5046762655" description="Secreted protein" evidence="2">
    <location>
        <begin position="35"/>
        <end position="200"/>
    </location>
</feature>
<accession>A0ABY8VY44</accession>
<keyword evidence="4" id="KW-1185">Reference proteome</keyword>
<feature type="signal peptide" evidence="2">
    <location>
        <begin position="1"/>
        <end position="34"/>
    </location>
</feature>
<gene>
    <name evidence="3" type="ORF">PT015_03420</name>
</gene>